<feature type="transmembrane region" description="Helical" evidence="7">
    <location>
        <begin position="359"/>
        <end position="379"/>
    </location>
</feature>
<dbReference type="InterPro" id="IPR032818">
    <property type="entry name" value="DedA-like"/>
</dbReference>
<keyword evidence="10" id="KW-1185">Reference proteome</keyword>
<evidence type="ECO:0000256" key="1">
    <source>
        <dbReference type="ARBA" id="ARBA00004651"/>
    </source>
</evidence>
<feature type="transmembrane region" description="Helical" evidence="7">
    <location>
        <begin position="142"/>
        <end position="167"/>
    </location>
</feature>
<feature type="transmembrane region" description="Helical" evidence="7">
    <location>
        <begin position="289"/>
        <end position="312"/>
    </location>
</feature>
<evidence type="ECO:0000256" key="4">
    <source>
        <dbReference type="ARBA" id="ARBA00022692"/>
    </source>
</evidence>
<evidence type="ECO:0000256" key="3">
    <source>
        <dbReference type="ARBA" id="ARBA00022475"/>
    </source>
</evidence>
<evidence type="ECO:0000256" key="6">
    <source>
        <dbReference type="ARBA" id="ARBA00023136"/>
    </source>
</evidence>
<organism evidence="9 10">
    <name type="scientific">Litoribrevibacter euphylliae</name>
    <dbReference type="NCBI Taxonomy" id="1834034"/>
    <lineage>
        <taxon>Bacteria</taxon>
        <taxon>Pseudomonadati</taxon>
        <taxon>Pseudomonadota</taxon>
        <taxon>Gammaproteobacteria</taxon>
        <taxon>Oceanospirillales</taxon>
        <taxon>Oceanospirillaceae</taxon>
        <taxon>Litoribrevibacter</taxon>
    </lineage>
</organism>
<accession>A0ABV7HNC0</accession>
<gene>
    <name evidence="9" type="ORF">ACFOEK_19040</name>
</gene>
<comment type="caution">
    <text evidence="9">The sequence shown here is derived from an EMBL/GenBank/DDBJ whole genome shotgun (WGS) entry which is preliminary data.</text>
</comment>
<dbReference type="PANTHER" id="PTHR30353">
    <property type="entry name" value="INNER MEMBRANE PROTEIN DEDA-RELATED"/>
    <property type="match status" value="1"/>
</dbReference>
<feature type="transmembrane region" description="Helical" evidence="7">
    <location>
        <begin position="239"/>
        <end position="260"/>
    </location>
</feature>
<dbReference type="SUPFAM" id="SSF48317">
    <property type="entry name" value="Acid phosphatase/Vanadium-dependent haloperoxidase"/>
    <property type="match status" value="1"/>
</dbReference>
<dbReference type="CDD" id="cd03392">
    <property type="entry name" value="PAP2_like_2"/>
    <property type="match status" value="1"/>
</dbReference>
<dbReference type="EMBL" id="JBHRSZ010000007">
    <property type="protein sequence ID" value="MFC3153142.1"/>
    <property type="molecule type" value="Genomic_DNA"/>
</dbReference>
<dbReference type="Gene3D" id="1.20.144.10">
    <property type="entry name" value="Phosphatidic acid phosphatase type 2/haloperoxidase"/>
    <property type="match status" value="1"/>
</dbReference>
<feature type="transmembrane region" description="Helical" evidence="7">
    <location>
        <begin position="55"/>
        <end position="78"/>
    </location>
</feature>
<name>A0ABV7HNC0_9GAMM</name>
<dbReference type="RefSeq" id="WP_386723057.1">
    <property type="nucleotide sequence ID" value="NZ_JBHRSZ010000007.1"/>
</dbReference>
<dbReference type="Pfam" id="PF01569">
    <property type="entry name" value="PAP2"/>
    <property type="match status" value="1"/>
</dbReference>
<dbReference type="InterPro" id="IPR000326">
    <property type="entry name" value="PAP2/HPO"/>
</dbReference>
<keyword evidence="3" id="KW-1003">Cell membrane</keyword>
<dbReference type="InterPro" id="IPR036938">
    <property type="entry name" value="PAP2/HPO_sf"/>
</dbReference>
<evidence type="ECO:0000313" key="9">
    <source>
        <dbReference type="EMBL" id="MFC3153142.1"/>
    </source>
</evidence>
<keyword evidence="6 7" id="KW-0472">Membrane</keyword>
<comment type="subcellular location">
    <subcellularLocation>
        <location evidence="1">Cell membrane</location>
        <topology evidence="1">Multi-pass membrane protein</topology>
    </subcellularLocation>
</comment>
<keyword evidence="4 7" id="KW-0812">Transmembrane</keyword>
<feature type="transmembrane region" description="Helical" evidence="7">
    <location>
        <begin position="16"/>
        <end position="49"/>
    </location>
</feature>
<keyword evidence="5 7" id="KW-1133">Transmembrane helix</keyword>
<feature type="transmembrane region" description="Helical" evidence="7">
    <location>
        <begin position="319"/>
        <end position="339"/>
    </location>
</feature>
<evidence type="ECO:0000256" key="7">
    <source>
        <dbReference type="SAM" id="Phobius"/>
    </source>
</evidence>
<feature type="transmembrane region" description="Helical" evidence="7">
    <location>
        <begin position="391"/>
        <end position="411"/>
    </location>
</feature>
<proteinExistence type="inferred from homology"/>
<dbReference type="InterPro" id="IPR032816">
    <property type="entry name" value="VTT_dom"/>
</dbReference>
<evidence type="ECO:0000256" key="5">
    <source>
        <dbReference type="ARBA" id="ARBA00022989"/>
    </source>
</evidence>
<comment type="similarity">
    <text evidence="2">Belongs to the DedA family.</text>
</comment>
<feature type="transmembrane region" description="Helical" evidence="7">
    <location>
        <begin position="447"/>
        <end position="466"/>
    </location>
</feature>
<evidence type="ECO:0000313" key="10">
    <source>
        <dbReference type="Proteomes" id="UP001595476"/>
    </source>
</evidence>
<feature type="domain" description="Phosphatidic acid phosphatase type 2/haloperoxidase" evidence="8">
    <location>
        <begin position="320"/>
        <end position="432"/>
    </location>
</feature>
<dbReference type="Pfam" id="PF09335">
    <property type="entry name" value="VTT_dom"/>
    <property type="match status" value="1"/>
</dbReference>
<feature type="transmembrane region" description="Helical" evidence="7">
    <location>
        <begin position="179"/>
        <end position="199"/>
    </location>
</feature>
<evidence type="ECO:0000256" key="2">
    <source>
        <dbReference type="ARBA" id="ARBA00010792"/>
    </source>
</evidence>
<feature type="transmembrane region" description="Helical" evidence="7">
    <location>
        <begin position="417"/>
        <end position="435"/>
    </location>
</feature>
<dbReference type="Proteomes" id="UP001595476">
    <property type="component" value="Unassembled WGS sequence"/>
</dbReference>
<reference evidence="10" key="1">
    <citation type="journal article" date="2019" name="Int. J. Syst. Evol. Microbiol.">
        <title>The Global Catalogue of Microorganisms (GCM) 10K type strain sequencing project: providing services to taxonomists for standard genome sequencing and annotation.</title>
        <authorList>
            <consortium name="The Broad Institute Genomics Platform"/>
            <consortium name="The Broad Institute Genome Sequencing Center for Infectious Disease"/>
            <person name="Wu L."/>
            <person name="Ma J."/>
        </authorList>
    </citation>
    <scope>NUCLEOTIDE SEQUENCE [LARGE SCALE GENOMIC DNA]</scope>
    <source>
        <strain evidence="10">KCTC 52438</strain>
    </source>
</reference>
<dbReference type="PANTHER" id="PTHR30353:SF15">
    <property type="entry name" value="INNER MEMBRANE PROTEIN YABI"/>
    <property type="match status" value="1"/>
</dbReference>
<protein>
    <submittedName>
        <fullName evidence="9">Bifunctional DedA family/phosphatase PAP2 family protein</fullName>
    </submittedName>
</protein>
<dbReference type="SMART" id="SM00014">
    <property type="entry name" value="acidPPc"/>
    <property type="match status" value="1"/>
</dbReference>
<evidence type="ECO:0000259" key="8">
    <source>
        <dbReference type="SMART" id="SM00014"/>
    </source>
</evidence>
<sequence length="481" mass="54337">MSFDSILDWLNSNPEWFLFGVFLTAFSESLAIIGLIMPGAFLMFALMVMAGNQDFSLQAVLIWSFVGAVTGDAVSFYFGRIFKHRIPSLWPFNRKPEWLHQGRSFFDQHGGKSIFIGRFVGPVRPIIPMIAGMLAMPSGRFLFVNVVSAVGWAICYVLPGYIIGAAMRLNISLPENFKSIFFTTIILLFGFIALAVWVYQNLHPERSIYRYMKKVFSSHDTLETVWHKLSSPRTDDPSFPLPSLLTLITCLALFLGWVFWVDYASHPLFTDQALLDLAKQIHTEQGHTALVAITMLGDPNLLYFCAGLFSLYLIIKRQYAGIVLIAAVTALSYTLVTSLKDAFELARPDLLVTAFPGHSFPSGHTVGATVYFGLIASFLAQELATHKRWPFYFGALLLALLVGGSRVLLAVHWFSDVVCGLLLGAMIVALARLIYSPFNQHSLTFKIYDCWLPIALVIGYIGYYWYEFERQYQKYIWLDFF</sequence>